<keyword evidence="3" id="KW-1185">Reference proteome</keyword>
<evidence type="ECO:0000313" key="3">
    <source>
        <dbReference type="Proteomes" id="UP000265768"/>
    </source>
</evidence>
<feature type="signal peptide" evidence="1">
    <location>
        <begin position="1"/>
        <end position="17"/>
    </location>
</feature>
<comment type="caution">
    <text evidence="2">The sequence shown here is derived from an EMBL/GenBank/DDBJ whole genome shotgun (WGS) entry which is preliminary data.</text>
</comment>
<proteinExistence type="predicted"/>
<evidence type="ECO:0000313" key="2">
    <source>
        <dbReference type="EMBL" id="RJL33076.1"/>
    </source>
</evidence>
<evidence type="ECO:0000256" key="1">
    <source>
        <dbReference type="SAM" id="SignalP"/>
    </source>
</evidence>
<sequence length="179" mass="19968">MAGVVLAGLLPAGPAAASVTLTIRLATTSTFKESAGVDFTCPWNQVLTGRAHKGDENGYTTYYCSRVLFNGEEAQVTVGDWSLGQREDYSTYQAPWNHVLVGRWHTGDEKGITRYRPGTMTWRGRQVYIDMHTWTGPMRESSHASHADVDQRQIMTGRIHSGNENGDTKYQYGKIFLYG</sequence>
<name>A0A3A4BPK3_9ACTN</name>
<reference evidence="2 3" key="1">
    <citation type="submission" date="2018-09" db="EMBL/GenBank/DDBJ databases">
        <title>YIM 75507 draft genome.</title>
        <authorList>
            <person name="Tang S."/>
            <person name="Feng Y."/>
        </authorList>
    </citation>
    <scope>NUCLEOTIDE SEQUENCE [LARGE SCALE GENOMIC DNA]</scope>
    <source>
        <strain evidence="2 3">YIM 75507</strain>
    </source>
</reference>
<dbReference type="AlphaFoldDB" id="A0A3A4BPK3"/>
<protein>
    <submittedName>
        <fullName evidence="2">Uncharacterized protein</fullName>
    </submittedName>
</protein>
<dbReference type="Proteomes" id="UP000265768">
    <property type="component" value="Unassembled WGS sequence"/>
</dbReference>
<feature type="chain" id="PRO_5017333718" evidence="1">
    <location>
        <begin position="18"/>
        <end position="179"/>
    </location>
</feature>
<accession>A0A3A4BPK3</accession>
<dbReference type="EMBL" id="QZEY01000003">
    <property type="protein sequence ID" value="RJL33076.1"/>
    <property type="molecule type" value="Genomic_DNA"/>
</dbReference>
<organism evidence="2 3">
    <name type="scientific">Bailinhaonella thermotolerans</name>
    <dbReference type="NCBI Taxonomy" id="1070861"/>
    <lineage>
        <taxon>Bacteria</taxon>
        <taxon>Bacillati</taxon>
        <taxon>Actinomycetota</taxon>
        <taxon>Actinomycetes</taxon>
        <taxon>Streptosporangiales</taxon>
        <taxon>Streptosporangiaceae</taxon>
        <taxon>Bailinhaonella</taxon>
    </lineage>
</organism>
<gene>
    <name evidence="2" type="ORF">D5H75_09450</name>
</gene>
<keyword evidence="1" id="KW-0732">Signal</keyword>